<evidence type="ECO:0000313" key="3">
    <source>
        <dbReference type="EMBL" id="GBO28829.1"/>
    </source>
</evidence>
<sequence length="118" mass="12487">MSAVKGVRRAPGAPQGRSPPHTICQSGPTAGHHHVEASTFPGEGLPVTGGRASIFTCGWAAPLSALFMLAVWEKKLRIRRSHKTGPSLRTGGGVGATTCLIRKGLCLGTELVLFWFRI</sequence>
<keyword evidence="5" id="KW-1185">Reference proteome</keyword>
<evidence type="ECO:0000256" key="2">
    <source>
        <dbReference type="SAM" id="Phobius"/>
    </source>
</evidence>
<keyword evidence="2" id="KW-0812">Transmembrane</keyword>
<feature type="transmembrane region" description="Helical" evidence="2">
    <location>
        <begin position="52"/>
        <end position="72"/>
    </location>
</feature>
<protein>
    <submittedName>
        <fullName evidence="3">Uncharacterized protein</fullName>
    </submittedName>
</protein>
<dbReference type="EMBL" id="BGPR01051972">
    <property type="protein sequence ID" value="GBO28870.1"/>
    <property type="molecule type" value="Genomic_DNA"/>
</dbReference>
<accession>A0A4Y2VUJ8</accession>
<comment type="caution">
    <text evidence="3">The sequence shown here is derived from an EMBL/GenBank/DDBJ whole genome shotgun (WGS) entry which is preliminary data.</text>
</comment>
<organism evidence="3 5">
    <name type="scientific">Araneus ventricosus</name>
    <name type="common">Orbweaver spider</name>
    <name type="synonym">Epeira ventricosa</name>
    <dbReference type="NCBI Taxonomy" id="182803"/>
    <lineage>
        <taxon>Eukaryota</taxon>
        <taxon>Metazoa</taxon>
        <taxon>Ecdysozoa</taxon>
        <taxon>Arthropoda</taxon>
        <taxon>Chelicerata</taxon>
        <taxon>Arachnida</taxon>
        <taxon>Araneae</taxon>
        <taxon>Araneomorphae</taxon>
        <taxon>Entelegynae</taxon>
        <taxon>Araneoidea</taxon>
        <taxon>Araneidae</taxon>
        <taxon>Araneus</taxon>
    </lineage>
</organism>
<keyword evidence="2" id="KW-0472">Membrane</keyword>
<feature type="region of interest" description="Disordered" evidence="1">
    <location>
        <begin position="1"/>
        <end position="42"/>
    </location>
</feature>
<keyword evidence="2" id="KW-1133">Transmembrane helix</keyword>
<name>A0A4Y2VUJ8_ARAVE</name>
<proteinExistence type="predicted"/>
<gene>
    <name evidence="3" type="ORF">AVEN_192524_1</name>
    <name evidence="4" type="ORF">AVEN_245119_1</name>
</gene>
<evidence type="ECO:0000256" key="1">
    <source>
        <dbReference type="SAM" id="MobiDB-lite"/>
    </source>
</evidence>
<dbReference type="AlphaFoldDB" id="A0A4Y2VUJ8"/>
<evidence type="ECO:0000313" key="5">
    <source>
        <dbReference type="Proteomes" id="UP000499080"/>
    </source>
</evidence>
<evidence type="ECO:0000313" key="4">
    <source>
        <dbReference type="EMBL" id="GBO28870.1"/>
    </source>
</evidence>
<dbReference type="EMBL" id="BGPR01051924">
    <property type="protein sequence ID" value="GBO28829.1"/>
    <property type="molecule type" value="Genomic_DNA"/>
</dbReference>
<reference evidence="3 5" key="1">
    <citation type="journal article" date="2019" name="Sci. Rep.">
        <title>Orb-weaving spider Araneus ventricosus genome elucidates the spidroin gene catalogue.</title>
        <authorList>
            <person name="Kono N."/>
            <person name="Nakamura H."/>
            <person name="Ohtoshi R."/>
            <person name="Moran D.A.P."/>
            <person name="Shinohara A."/>
            <person name="Yoshida Y."/>
            <person name="Fujiwara M."/>
            <person name="Mori M."/>
            <person name="Tomita M."/>
            <person name="Arakawa K."/>
        </authorList>
    </citation>
    <scope>NUCLEOTIDE SEQUENCE [LARGE SCALE GENOMIC DNA]</scope>
</reference>
<dbReference type="Proteomes" id="UP000499080">
    <property type="component" value="Unassembled WGS sequence"/>
</dbReference>